<name>A0A7X3S7L7_9HYPH</name>
<keyword evidence="5" id="KW-1185">Reference proteome</keyword>
<dbReference type="AlphaFoldDB" id="A0A7X3S7L7"/>
<evidence type="ECO:0000256" key="2">
    <source>
        <dbReference type="SAM" id="Phobius"/>
    </source>
</evidence>
<feature type="region of interest" description="Disordered" evidence="1">
    <location>
        <begin position="100"/>
        <end position="134"/>
    </location>
</feature>
<evidence type="ECO:0000259" key="3">
    <source>
        <dbReference type="Pfam" id="PF13717"/>
    </source>
</evidence>
<dbReference type="InterPro" id="IPR011723">
    <property type="entry name" value="Znf/thioredoxin_put"/>
</dbReference>
<feature type="region of interest" description="Disordered" evidence="1">
    <location>
        <begin position="37"/>
        <end position="66"/>
    </location>
</feature>
<keyword evidence="2" id="KW-0812">Transmembrane</keyword>
<dbReference type="Proteomes" id="UP000433101">
    <property type="component" value="Unassembled WGS sequence"/>
</dbReference>
<protein>
    <submittedName>
        <fullName evidence="4">Thioredoxin</fullName>
    </submittedName>
</protein>
<comment type="caution">
    <text evidence="4">The sequence shown here is derived from an EMBL/GenBank/DDBJ whole genome shotgun (WGS) entry which is preliminary data.</text>
</comment>
<evidence type="ECO:0000313" key="5">
    <source>
        <dbReference type="Proteomes" id="UP000433101"/>
    </source>
</evidence>
<dbReference type="EMBL" id="WUMV01000003">
    <property type="protein sequence ID" value="MXN64859.1"/>
    <property type="molecule type" value="Genomic_DNA"/>
</dbReference>
<feature type="domain" description="Zinc finger/thioredoxin putative" evidence="3">
    <location>
        <begin position="1"/>
        <end position="35"/>
    </location>
</feature>
<feature type="compositionally biased region" description="Basic and acidic residues" evidence="1">
    <location>
        <begin position="103"/>
        <end position="114"/>
    </location>
</feature>
<reference evidence="4 5" key="1">
    <citation type="submission" date="2019-12" db="EMBL/GenBank/DDBJ databases">
        <authorList>
            <person name="Li M."/>
        </authorList>
    </citation>
    <scope>NUCLEOTIDE SEQUENCE [LARGE SCALE GENOMIC DNA]</scope>
    <source>
        <strain evidence="4 5">GBMRC 2046</strain>
    </source>
</reference>
<sequence>MKIICPNCSTAYDIEPESLGESGRQVKCTRCENRWHASPDDDPVEILEPDQDAEPDEGVDAVSGESFAEADFEVDETAPDDAPPPATGTDIQETVAKAYGSEAAKKPADIESQARKPKVKVKRREKRPRERRAFSNVKSAAKKLKVQRIAGTFLFVMALAVAALSVQFRAEIVSRVPDLASLYQLAGMEVNLRGLAFRDLRTFRELEDGSVVLVVEGTIENPTRKPAYVPAVRLALRSEDAQEIYAWIVEPRIRQLEGGKTTRFRTRLSTPPELAADIQVRFTERKNRQAKL</sequence>
<accession>A0A7X3S7L7</accession>
<dbReference type="NCBIfam" id="TIGR02098">
    <property type="entry name" value="MJ0042_CXXC"/>
    <property type="match status" value="1"/>
</dbReference>
<feature type="compositionally biased region" description="Acidic residues" evidence="1">
    <location>
        <begin position="40"/>
        <end position="59"/>
    </location>
</feature>
<evidence type="ECO:0000313" key="4">
    <source>
        <dbReference type="EMBL" id="MXN64859.1"/>
    </source>
</evidence>
<dbReference type="Pfam" id="PF13717">
    <property type="entry name" value="Zn_ribbon_4"/>
    <property type="match status" value="1"/>
</dbReference>
<feature type="compositionally biased region" description="Basic residues" evidence="1">
    <location>
        <begin position="115"/>
        <end position="126"/>
    </location>
</feature>
<keyword evidence="2" id="KW-0472">Membrane</keyword>
<feature type="transmembrane region" description="Helical" evidence="2">
    <location>
        <begin position="149"/>
        <end position="168"/>
    </location>
</feature>
<proteinExistence type="predicted"/>
<evidence type="ECO:0000256" key="1">
    <source>
        <dbReference type="SAM" id="MobiDB-lite"/>
    </source>
</evidence>
<organism evidence="4 5">
    <name type="scientific">Stappia sediminis</name>
    <dbReference type="NCBI Taxonomy" id="2692190"/>
    <lineage>
        <taxon>Bacteria</taxon>
        <taxon>Pseudomonadati</taxon>
        <taxon>Pseudomonadota</taxon>
        <taxon>Alphaproteobacteria</taxon>
        <taxon>Hyphomicrobiales</taxon>
        <taxon>Stappiaceae</taxon>
        <taxon>Stappia</taxon>
    </lineage>
</organism>
<dbReference type="RefSeq" id="WP_160775103.1">
    <property type="nucleotide sequence ID" value="NZ_WUMV01000003.1"/>
</dbReference>
<gene>
    <name evidence="4" type="ORF">GR183_08060</name>
</gene>
<keyword evidence="2" id="KW-1133">Transmembrane helix</keyword>